<dbReference type="EMBL" id="DF142831">
    <property type="protein sequence ID" value="GAA47224.1"/>
    <property type="molecule type" value="Genomic_DNA"/>
</dbReference>
<reference evidence="1" key="1">
    <citation type="journal article" date="2011" name="Genome Biol.">
        <title>The draft genome of the carcinogenic human liver fluke Clonorchis sinensis.</title>
        <authorList>
            <person name="Wang X."/>
            <person name="Chen W."/>
            <person name="Huang Y."/>
            <person name="Sun J."/>
            <person name="Men J."/>
            <person name="Liu H."/>
            <person name="Luo F."/>
            <person name="Guo L."/>
            <person name="Lv X."/>
            <person name="Deng C."/>
            <person name="Zhou C."/>
            <person name="Fan Y."/>
            <person name="Li X."/>
            <person name="Huang L."/>
            <person name="Hu Y."/>
            <person name="Liang C."/>
            <person name="Hu X."/>
            <person name="Xu J."/>
            <person name="Yu X."/>
        </authorList>
    </citation>
    <scope>NUCLEOTIDE SEQUENCE [LARGE SCALE GENOMIC DNA]</scope>
    <source>
        <strain evidence="1">Henan</strain>
    </source>
</reference>
<proteinExistence type="predicted"/>
<dbReference type="PANTHER" id="PTHR33395:SF22">
    <property type="entry name" value="REVERSE TRANSCRIPTASE DOMAIN-CONTAINING PROTEIN"/>
    <property type="match status" value="1"/>
</dbReference>
<gene>
    <name evidence="1" type="ORF">CLF_100102</name>
</gene>
<keyword evidence="2" id="KW-1185">Reference proteome</keyword>
<accession>G7Y2N7</accession>
<evidence type="ECO:0008006" key="3">
    <source>
        <dbReference type="Google" id="ProtNLM"/>
    </source>
</evidence>
<evidence type="ECO:0000313" key="1">
    <source>
        <dbReference type="EMBL" id="GAA47224.1"/>
    </source>
</evidence>
<sequence length="195" mass="22510">MLFKYTRHWRGNEPTAFLLRDRNEEPTSNLAFTEEDIRQLLHNINPFCALRPDEVHPRILKETMYTLTKHFPLVFRQSFNEATIPSPWKEASVAPTYKTGIRLSPGIYRHISLTSMPCKHHEKSAQEALATLLMVRRTFSRITRMNFQLLYGAYVRPLLEHANQVVYSGRTKDTTLIGCVQRAATKIVAGLKPVD</sequence>
<evidence type="ECO:0000313" key="2">
    <source>
        <dbReference type="Proteomes" id="UP000008909"/>
    </source>
</evidence>
<organism evidence="1 2">
    <name type="scientific">Clonorchis sinensis</name>
    <name type="common">Chinese liver fluke</name>
    <dbReference type="NCBI Taxonomy" id="79923"/>
    <lineage>
        <taxon>Eukaryota</taxon>
        <taxon>Metazoa</taxon>
        <taxon>Spiralia</taxon>
        <taxon>Lophotrochozoa</taxon>
        <taxon>Platyhelminthes</taxon>
        <taxon>Trematoda</taxon>
        <taxon>Digenea</taxon>
        <taxon>Opisthorchiida</taxon>
        <taxon>Opisthorchiata</taxon>
        <taxon>Opisthorchiidae</taxon>
        <taxon>Clonorchis</taxon>
    </lineage>
</organism>
<dbReference type="Proteomes" id="UP000008909">
    <property type="component" value="Unassembled WGS sequence"/>
</dbReference>
<name>G7Y2N7_CLOSI</name>
<protein>
    <recommendedName>
        <fullName evidence="3">RNA-directed DNA polymerase from mobile element jockey</fullName>
    </recommendedName>
</protein>
<dbReference type="AlphaFoldDB" id="G7Y2N7"/>
<dbReference type="PANTHER" id="PTHR33395">
    <property type="entry name" value="TRANSCRIPTASE, PUTATIVE-RELATED-RELATED"/>
    <property type="match status" value="1"/>
</dbReference>
<reference key="2">
    <citation type="submission" date="2011-10" db="EMBL/GenBank/DDBJ databases">
        <title>The genome and transcriptome sequence of Clonorchis sinensis provide insights into the carcinogenic liver fluke.</title>
        <authorList>
            <person name="Wang X."/>
            <person name="Huang Y."/>
            <person name="Chen W."/>
            <person name="Liu H."/>
            <person name="Guo L."/>
            <person name="Chen Y."/>
            <person name="Luo F."/>
            <person name="Zhou W."/>
            <person name="Sun J."/>
            <person name="Mao Q."/>
            <person name="Liang P."/>
            <person name="Zhou C."/>
            <person name="Tian Y."/>
            <person name="Men J."/>
            <person name="Lv X."/>
            <person name="Huang L."/>
            <person name="Zhou J."/>
            <person name="Hu Y."/>
            <person name="Li R."/>
            <person name="Zhang F."/>
            <person name="Lei H."/>
            <person name="Li X."/>
            <person name="Hu X."/>
            <person name="Liang C."/>
            <person name="Xu J."/>
            <person name="Wu Z."/>
            <person name="Yu X."/>
        </authorList>
    </citation>
    <scope>NUCLEOTIDE SEQUENCE</scope>
    <source>
        <strain>Henan</strain>
    </source>
</reference>